<dbReference type="InterPro" id="IPR029278">
    <property type="entry name" value="Imm26"/>
</dbReference>
<dbReference type="Pfam" id="PF15428">
    <property type="entry name" value="Imm26"/>
    <property type="match status" value="1"/>
</dbReference>
<organism evidence="1 2">
    <name type="scientific">Undibacterium seohonense</name>
    <dbReference type="NCBI Taxonomy" id="1344950"/>
    <lineage>
        <taxon>Bacteria</taxon>
        <taxon>Pseudomonadati</taxon>
        <taxon>Pseudomonadota</taxon>
        <taxon>Betaproteobacteria</taxon>
        <taxon>Burkholderiales</taxon>
        <taxon>Oxalobacteraceae</taxon>
        <taxon>Undibacterium</taxon>
    </lineage>
</organism>
<evidence type="ECO:0000313" key="2">
    <source>
        <dbReference type="Proteomes" id="UP000648257"/>
    </source>
</evidence>
<comment type="caution">
    <text evidence="1">The sequence shown here is derived from an EMBL/GenBank/DDBJ whole genome shotgun (WGS) entry which is preliminary data.</text>
</comment>
<dbReference type="EMBL" id="JACOFW010000081">
    <property type="protein sequence ID" value="MBC3809744.1"/>
    <property type="molecule type" value="Genomic_DNA"/>
</dbReference>
<name>A0ABR6XBT3_9BURK</name>
<gene>
    <name evidence="1" type="ORF">H8K52_20635</name>
</gene>
<sequence>MVARQRRTIGSIVIIPIDDFFIHAQVLPEVDMVFFNTKGKTNLTPDEIVNTQVLFREAVNDDAIRDGRWLKAGKASISKENSQPLPKFIQDALNPTKFEIYVGGVIRSAKREECLNLQRCAVWAVNHIEDRIRDYYNGMPNKWVEQMRIK</sequence>
<evidence type="ECO:0000313" key="1">
    <source>
        <dbReference type="EMBL" id="MBC3809744.1"/>
    </source>
</evidence>
<proteinExistence type="predicted"/>
<keyword evidence="2" id="KW-1185">Reference proteome</keyword>
<accession>A0ABR6XBT3</accession>
<dbReference type="Proteomes" id="UP000648257">
    <property type="component" value="Unassembled WGS sequence"/>
</dbReference>
<reference evidence="1 2" key="1">
    <citation type="submission" date="2020-08" db="EMBL/GenBank/DDBJ databases">
        <title>Novel species isolated from subtropical streams in China.</title>
        <authorList>
            <person name="Lu H."/>
        </authorList>
    </citation>
    <scope>NUCLEOTIDE SEQUENCE [LARGE SCALE GENOMIC DNA]</scope>
    <source>
        <strain evidence="1 2">KACC 16656</strain>
    </source>
</reference>
<protein>
    <submittedName>
        <fullName evidence="1">Uncharacterized protein</fullName>
    </submittedName>
</protein>
<dbReference type="RefSeq" id="WP_186924794.1">
    <property type="nucleotide sequence ID" value="NZ_JACOFW010000081.1"/>
</dbReference>